<reference evidence="1" key="1">
    <citation type="submission" date="2023-10" db="EMBL/GenBank/DDBJ databases">
        <authorList>
            <person name="Chen Y."/>
            <person name="Shah S."/>
            <person name="Dougan E. K."/>
            <person name="Thang M."/>
            <person name="Chan C."/>
        </authorList>
    </citation>
    <scope>NUCLEOTIDE SEQUENCE [LARGE SCALE GENOMIC DNA]</scope>
</reference>
<name>A0ABN9Q8L2_9DINO</name>
<protein>
    <submittedName>
        <fullName evidence="1">Uncharacterized protein</fullName>
    </submittedName>
</protein>
<comment type="caution">
    <text evidence="1">The sequence shown here is derived from an EMBL/GenBank/DDBJ whole genome shotgun (WGS) entry which is preliminary data.</text>
</comment>
<evidence type="ECO:0000313" key="1">
    <source>
        <dbReference type="EMBL" id="CAK0802139.1"/>
    </source>
</evidence>
<feature type="non-terminal residue" evidence="1">
    <location>
        <position position="1"/>
    </location>
</feature>
<feature type="non-terminal residue" evidence="1">
    <location>
        <position position="218"/>
    </location>
</feature>
<keyword evidence="2" id="KW-1185">Reference proteome</keyword>
<dbReference type="EMBL" id="CAUYUJ010002735">
    <property type="protein sequence ID" value="CAK0802139.1"/>
    <property type="molecule type" value="Genomic_DNA"/>
</dbReference>
<proteinExistence type="predicted"/>
<organism evidence="1 2">
    <name type="scientific">Prorocentrum cordatum</name>
    <dbReference type="NCBI Taxonomy" id="2364126"/>
    <lineage>
        <taxon>Eukaryota</taxon>
        <taxon>Sar</taxon>
        <taxon>Alveolata</taxon>
        <taxon>Dinophyceae</taxon>
        <taxon>Prorocentrales</taxon>
        <taxon>Prorocentraceae</taxon>
        <taxon>Prorocentrum</taxon>
    </lineage>
</organism>
<evidence type="ECO:0000313" key="2">
    <source>
        <dbReference type="Proteomes" id="UP001189429"/>
    </source>
</evidence>
<dbReference type="Proteomes" id="UP001189429">
    <property type="component" value="Unassembled WGS sequence"/>
</dbReference>
<sequence>DSDVATSLKKNIMVATVFNGSKTAFEGAKDDGDVWTDPEDNTRYQYDARIKNNTDSKGQKKMSTEVWNPKDKKQFMGAIADFLDDVEKPEWLVIEKTPKNERKAIKDDCADETDMMLLQNCNDSFTSVTLDLQRMAPQVCRITTNEVIRRIAQESLDLLKKAAGPSEKIQKLLMTDPAKVRKLEAEDALIASGKIYEQLAEIHTQLKAIITNDKKKQK</sequence>
<gene>
    <name evidence="1" type="ORF">PCOR1329_LOCUS9748</name>
</gene>
<accession>A0ABN9Q8L2</accession>